<dbReference type="Gene3D" id="3.40.390.10">
    <property type="entry name" value="Collagenase (Catalytic Domain)"/>
    <property type="match status" value="1"/>
</dbReference>
<dbReference type="InterPro" id="IPR024361">
    <property type="entry name" value="BACON"/>
</dbReference>
<keyword evidence="3" id="KW-1185">Reference proteome</keyword>
<protein>
    <recommendedName>
        <fullName evidence="1">BACON domain-containing protein</fullName>
    </recommendedName>
</protein>
<dbReference type="Pfam" id="PF19190">
    <property type="entry name" value="BACON_2"/>
    <property type="match status" value="1"/>
</dbReference>
<evidence type="ECO:0000313" key="2">
    <source>
        <dbReference type="EMBL" id="MBD8003027.1"/>
    </source>
</evidence>
<dbReference type="CDD" id="cd14948">
    <property type="entry name" value="BACON"/>
    <property type="match status" value="1"/>
</dbReference>
<organism evidence="2 3">
    <name type="scientific">Phocaeicola faecium</name>
    <dbReference type="NCBI Taxonomy" id="2762213"/>
    <lineage>
        <taxon>Bacteria</taxon>
        <taxon>Pseudomonadati</taxon>
        <taxon>Bacteroidota</taxon>
        <taxon>Bacteroidia</taxon>
        <taxon>Bacteroidales</taxon>
        <taxon>Bacteroidaceae</taxon>
        <taxon>Phocaeicola</taxon>
    </lineage>
</organism>
<dbReference type="Pfam" id="PF09471">
    <property type="entry name" value="Peptidase_M64"/>
    <property type="match status" value="1"/>
</dbReference>
<reference evidence="2 3" key="1">
    <citation type="submission" date="2020-08" db="EMBL/GenBank/DDBJ databases">
        <title>A Genomic Blueprint of the Chicken Gut Microbiome.</title>
        <authorList>
            <person name="Gilroy R."/>
            <person name="Ravi A."/>
            <person name="Getino M."/>
            <person name="Pursley I."/>
            <person name="Horton D.L."/>
            <person name="Alikhan N.-F."/>
            <person name="Baker D."/>
            <person name="Gharbi K."/>
            <person name="Hall N."/>
            <person name="Watson M."/>
            <person name="Adriaenssens E.M."/>
            <person name="Foster-Nyarko E."/>
            <person name="Jarju S."/>
            <person name="Secka A."/>
            <person name="Antonio M."/>
            <person name="Oren A."/>
            <person name="Chaudhuri R."/>
            <person name="La Ragione R.M."/>
            <person name="Hildebrand F."/>
            <person name="Pallen M.J."/>
        </authorList>
    </citation>
    <scope>NUCLEOTIDE SEQUENCE [LARGE SCALE GENOMIC DNA]</scope>
    <source>
        <strain evidence="2 3">Sa1YUN3</strain>
    </source>
</reference>
<dbReference type="InterPro" id="IPR019026">
    <property type="entry name" value="Peptidase_M64_IgA"/>
</dbReference>
<dbReference type="InterPro" id="IPR013783">
    <property type="entry name" value="Ig-like_fold"/>
</dbReference>
<dbReference type="InterPro" id="IPR024079">
    <property type="entry name" value="MetalloPept_cat_dom_sf"/>
</dbReference>
<name>A0ABR8VE30_9BACT</name>
<comment type="caution">
    <text evidence="2">The sequence shown here is derived from an EMBL/GenBank/DDBJ whole genome shotgun (WGS) entry which is preliminary data.</text>
</comment>
<sequence length="551" mass="60623">MKRLFLFSLWILSVILVSSCSEEESGGFSIDITEDVVLTSEEGARAIVSFTSNLGWMASVSADWLEISPDEGQAGSNAILITALTENDSDNARTATLTLMSGGVRQEITVRQESVNDIQLEQTRYQVGAEGGTLDITFSTAISLDNLTIWSTERWVNQDNLPSRSLTDYQLILNVEANPDHQSRSASVIFAKEENGEQTVLDTVTIIQEGTSGIESEDDSEDGVINVLQEATVGNGIPIVIMGDGFIDTEITDGTYLQVMQQACENLFTEEPISSLRDYFDVYSITAVSANNLFGNGYDTAFDCELEGNGTTGISGDENAVRRYVNRVAQAYNINADKALAVVILNTHEYAGTTYFGYTNTLTQSVIDFAIAYCPVIDNLNSESFRQVLVHEAVGHGFAKLEDEYAYEENGAIPASEIADVRYLQSLGWAQNVDFTTDRSAVLWSEFLSDDRYTSEGLGIYEGSCTYIKGAYRPTENSMMNENTNGFNAPSRRAIYNRIMEDGTGNTPTYEDFLTFDQQHRSLLSRGSASTEKRIPFARPRFVGKSISASE</sequence>
<gene>
    <name evidence="2" type="ORF">H9626_12525</name>
</gene>
<dbReference type="Proteomes" id="UP000616346">
    <property type="component" value="Unassembled WGS sequence"/>
</dbReference>
<proteinExistence type="predicted"/>
<dbReference type="PROSITE" id="PS51257">
    <property type="entry name" value="PROKAR_LIPOPROTEIN"/>
    <property type="match status" value="1"/>
</dbReference>
<dbReference type="RefSeq" id="WP_191710696.1">
    <property type="nucleotide sequence ID" value="NZ_JACSPQ010000019.1"/>
</dbReference>
<evidence type="ECO:0000259" key="1">
    <source>
        <dbReference type="Pfam" id="PF19190"/>
    </source>
</evidence>
<accession>A0ABR8VE30</accession>
<feature type="domain" description="BACON" evidence="1">
    <location>
        <begin position="39"/>
        <end position="113"/>
    </location>
</feature>
<dbReference type="EMBL" id="JACSPQ010000019">
    <property type="protein sequence ID" value="MBD8003027.1"/>
    <property type="molecule type" value="Genomic_DNA"/>
</dbReference>
<evidence type="ECO:0000313" key="3">
    <source>
        <dbReference type="Proteomes" id="UP000616346"/>
    </source>
</evidence>
<dbReference type="Gene3D" id="2.60.40.10">
    <property type="entry name" value="Immunoglobulins"/>
    <property type="match status" value="2"/>
</dbReference>